<dbReference type="SUPFAM" id="SSF53178">
    <property type="entry name" value="Peptidyl-tRNA hydrolase-like"/>
    <property type="match status" value="1"/>
</dbReference>
<evidence type="ECO:0000256" key="9">
    <source>
        <dbReference type="RuleBase" id="RU004320"/>
    </source>
</evidence>
<keyword evidence="11" id="KW-1185">Reference proteome</keyword>
<dbReference type="Pfam" id="PF01195">
    <property type="entry name" value="Pept_tRNA_hydro"/>
    <property type="match status" value="1"/>
</dbReference>
<dbReference type="NCBIfam" id="TIGR00447">
    <property type="entry name" value="pth"/>
    <property type="match status" value="1"/>
</dbReference>
<gene>
    <name evidence="7 10" type="primary">pth</name>
    <name evidence="10" type="ORF">GCM10007940_35570</name>
</gene>
<reference evidence="10" key="1">
    <citation type="journal article" date="2014" name="Int. J. Syst. Evol. Microbiol.">
        <title>Complete genome sequence of Corynebacterium casei LMG S-19264T (=DSM 44701T), isolated from a smear-ripened cheese.</title>
        <authorList>
            <consortium name="US DOE Joint Genome Institute (JGI-PGF)"/>
            <person name="Walter F."/>
            <person name="Albersmeier A."/>
            <person name="Kalinowski J."/>
            <person name="Ruckert C."/>
        </authorList>
    </citation>
    <scope>NUCLEOTIDE SEQUENCE</scope>
    <source>
        <strain evidence="10">NBRC 108769</strain>
    </source>
</reference>
<feature type="binding site" evidence="7">
    <location>
        <position position="132"/>
    </location>
    <ligand>
        <name>tRNA</name>
        <dbReference type="ChEBI" id="CHEBI:17843"/>
    </ligand>
</feature>
<dbReference type="PANTHER" id="PTHR17224">
    <property type="entry name" value="PEPTIDYL-TRNA HYDROLASE"/>
    <property type="match status" value="1"/>
</dbReference>
<dbReference type="GO" id="GO:0006515">
    <property type="term" value="P:protein quality control for misfolded or incompletely synthesized proteins"/>
    <property type="evidence" value="ECO:0007669"/>
    <property type="project" value="UniProtKB-UniRule"/>
</dbReference>
<evidence type="ECO:0000256" key="2">
    <source>
        <dbReference type="ARBA" id="ARBA00022555"/>
    </source>
</evidence>
<comment type="subcellular location">
    <subcellularLocation>
        <location evidence="7">Cytoplasm</location>
    </subcellularLocation>
</comment>
<feature type="active site" description="Proton acceptor" evidence="7">
    <location>
        <position position="40"/>
    </location>
</feature>
<evidence type="ECO:0000256" key="3">
    <source>
        <dbReference type="ARBA" id="ARBA00022801"/>
    </source>
</evidence>
<dbReference type="EMBL" id="BSOH01000023">
    <property type="protein sequence ID" value="GLR18941.1"/>
    <property type="molecule type" value="Genomic_DNA"/>
</dbReference>
<evidence type="ECO:0000256" key="1">
    <source>
        <dbReference type="ARBA" id="ARBA00013260"/>
    </source>
</evidence>
<dbReference type="GO" id="GO:0072344">
    <property type="term" value="P:rescue of stalled ribosome"/>
    <property type="evidence" value="ECO:0007669"/>
    <property type="project" value="UniProtKB-UniRule"/>
</dbReference>
<dbReference type="InterPro" id="IPR001328">
    <property type="entry name" value="Pept_tRNA_hydro"/>
</dbReference>
<dbReference type="GO" id="GO:0000049">
    <property type="term" value="F:tRNA binding"/>
    <property type="evidence" value="ECO:0007669"/>
    <property type="project" value="UniProtKB-UniRule"/>
</dbReference>
<keyword evidence="3 7" id="KW-0378">Hydrolase</keyword>
<sequence>MFQFINNFFNRKRERKKPDPMKYLVVGLGNMGPDYDGTRHNVGFEVVDYLAEKFNVQFKNDMLGDLAEFKHKGRTIILLKPSTYMNRSGKAVNYWLQKKKVKNSNLLIVLDDLNLPFGRIKIKPKGKNGGHNGLKDIDQILGGNLYARLRVGIGSEFHSGQQVNFVLGKWDSGEKNQLPEIIEKSANAALSFTTIGINHTMNEYN</sequence>
<dbReference type="Proteomes" id="UP001156666">
    <property type="component" value="Unassembled WGS sequence"/>
</dbReference>
<dbReference type="GO" id="GO:0004045">
    <property type="term" value="F:peptidyl-tRNA hydrolase activity"/>
    <property type="evidence" value="ECO:0007669"/>
    <property type="project" value="UniProtKB-UniRule"/>
</dbReference>
<dbReference type="Gene3D" id="3.40.50.1470">
    <property type="entry name" value="Peptidyl-tRNA hydrolase"/>
    <property type="match status" value="1"/>
</dbReference>
<accession>A0AA37WEM2</accession>
<evidence type="ECO:0000256" key="7">
    <source>
        <dbReference type="HAMAP-Rule" id="MF_00083"/>
    </source>
</evidence>
<name>A0AA37WEM2_9BACT</name>
<organism evidence="10 11">
    <name type="scientific">Portibacter lacus</name>
    <dbReference type="NCBI Taxonomy" id="1099794"/>
    <lineage>
        <taxon>Bacteria</taxon>
        <taxon>Pseudomonadati</taxon>
        <taxon>Bacteroidota</taxon>
        <taxon>Saprospiria</taxon>
        <taxon>Saprospirales</taxon>
        <taxon>Haliscomenobacteraceae</taxon>
        <taxon>Portibacter</taxon>
    </lineage>
</organism>
<evidence type="ECO:0000313" key="10">
    <source>
        <dbReference type="EMBL" id="GLR18941.1"/>
    </source>
</evidence>
<comment type="catalytic activity">
    <reaction evidence="7 8">
        <text>an N-acyl-L-alpha-aminoacyl-tRNA + H2O = an N-acyl-L-amino acid + a tRNA + H(+)</text>
        <dbReference type="Rhea" id="RHEA:54448"/>
        <dbReference type="Rhea" id="RHEA-COMP:10123"/>
        <dbReference type="Rhea" id="RHEA-COMP:13883"/>
        <dbReference type="ChEBI" id="CHEBI:15377"/>
        <dbReference type="ChEBI" id="CHEBI:15378"/>
        <dbReference type="ChEBI" id="CHEBI:59874"/>
        <dbReference type="ChEBI" id="CHEBI:78442"/>
        <dbReference type="ChEBI" id="CHEBI:138191"/>
        <dbReference type="EC" id="3.1.1.29"/>
    </reaction>
</comment>
<evidence type="ECO:0000256" key="5">
    <source>
        <dbReference type="ARBA" id="ARBA00038063"/>
    </source>
</evidence>
<comment type="caution">
    <text evidence="10">The sequence shown here is derived from an EMBL/GenBank/DDBJ whole genome shotgun (WGS) entry which is preliminary data.</text>
</comment>
<comment type="function">
    <text evidence="7">Catalyzes the release of premature peptidyl moieties from peptidyl-tRNA molecules trapped in stalled 50S ribosomal subunits, and thus maintains levels of free tRNAs and 50S ribosomes.</text>
</comment>
<comment type="similarity">
    <text evidence="5 7 9">Belongs to the PTH family.</text>
</comment>
<dbReference type="InterPro" id="IPR018171">
    <property type="entry name" value="Pept_tRNA_hydro_CS"/>
</dbReference>
<keyword evidence="2 7" id="KW-0820">tRNA-binding</keyword>
<comment type="subunit">
    <text evidence="7">Monomer.</text>
</comment>
<evidence type="ECO:0000256" key="8">
    <source>
        <dbReference type="RuleBase" id="RU000673"/>
    </source>
</evidence>
<feature type="site" description="Stabilizes the basic form of H active site to accept a proton" evidence="7">
    <location>
        <position position="111"/>
    </location>
</feature>
<proteinExistence type="inferred from homology"/>
<dbReference type="HAMAP" id="MF_00083">
    <property type="entry name" value="Pept_tRNA_hydro_bact"/>
    <property type="match status" value="1"/>
</dbReference>
<feature type="site" description="Discriminates between blocked and unblocked aminoacyl-tRNA" evidence="7">
    <location>
        <position position="30"/>
    </location>
</feature>
<protein>
    <recommendedName>
        <fullName evidence="6 7">Peptidyl-tRNA hydrolase</fullName>
        <shortName evidence="7">Pth</shortName>
        <ecNumber evidence="1 7">3.1.1.29</ecNumber>
    </recommendedName>
</protein>
<comment type="function">
    <text evidence="7">Hydrolyzes ribosome-free peptidyl-tRNAs (with 1 or more amino acids incorporated), which drop off the ribosome during protein synthesis, or as a result of ribosome stalling.</text>
</comment>
<feature type="binding site" evidence="7">
    <location>
        <position position="86"/>
    </location>
    <ligand>
        <name>tRNA</name>
        <dbReference type="ChEBI" id="CHEBI:17843"/>
    </ligand>
</feature>
<evidence type="ECO:0000256" key="6">
    <source>
        <dbReference type="ARBA" id="ARBA00050038"/>
    </source>
</evidence>
<keyword evidence="7" id="KW-0963">Cytoplasm</keyword>
<dbReference type="GO" id="GO:0005737">
    <property type="term" value="C:cytoplasm"/>
    <property type="evidence" value="ECO:0007669"/>
    <property type="project" value="UniProtKB-SubCell"/>
</dbReference>
<dbReference type="AlphaFoldDB" id="A0AA37WEM2"/>
<dbReference type="FunFam" id="3.40.50.1470:FF:000001">
    <property type="entry name" value="Peptidyl-tRNA hydrolase"/>
    <property type="match status" value="1"/>
</dbReference>
<reference evidence="10" key="2">
    <citation type="submission" date="2023-01" db="EMBL/GenBank/DDBJ databases">
        <title>Draft genome sequence of Portibacter lacus strain NBRC 108769.</title>
        <authorList>
            <person name="Sun Q."/>
            <person name="Mori K."/>
        </authorList>
    </citation>
    <scope>NUCLEOTIDE SEQUENCE</scope>
    <source>
        <strain evidence="10">NBRC 108769</strain>
    </source>
</reference>
<dbReference type="InterPro" id="IPR036416">
    <property type="entry name" value="Pept_tRNA_hydro_sf"/>
</dbReference>
<dbReference type="PANTHER" id="PTHR17224:SF1">
    <property type="entry name" value="PEPTIDYL-TRNA HYDROLASE"/>
    <property type="match status" value="1"/>
</dbReference>
<evidence type="ECO:0000256" key="4">
    <source>
        <dbReference type="ARBA" id="ARBA00022884"/>
    </source>
</evidence>
<feature type="binding site" evidence="7">
    <location>
        <position position="35"/>
    </location>
    <ligand>
        <name>tRNA</name>
        <dbReference type="ChEBI" id="CHEBI:17843"/>
    </ligand>
</feature>
<keyword evidence="4 7" id="KW-0694">RNA-binding</keyword>
<feature type="binding site" evidence="7">
    <location>
        <position position="84"/>
    </location>
    <ligand>
        <name>tRNA</name>
        <dbReference type="ChEBI" id="CHEBI:17843"/>
    </ligand>
</feature>
<dbReference type="CDD" id="cd00462">
    <property type="entry name" value="PTH"/>
    <property type="match status" value="1"/>
</dbReference>
<dbReference type="EC" id="3.1.1.29" evidence="1 7"/>
<dbReference type="PROSITE" id="PS01195">
    <property type="entry name" value="PEPT_TRNA_HYDROL_1"/>
    <property type="match status" value="1"/>
</dbReference>
<evidence type="ECO:0000313" key="11">
    <source>
        <dbReference type="Proteomes" id="UP001156666"/>
    </source>
</evidence>